<dbReference type="Pfam" id="PF04090">
    <property type="entry name" value="Rrn11"/>
    <property type="match status" value="2"/>
</dbReference>
<keyword evidence="4" id="KW-1185">Reference proteome</keyword>
<reference evidence="4" key="1">
    <citation type="submission" date="2016-04" db="EMBL/GenBank/DDBJ databases">
        <title>Comparative genomics of biotechnologically important yeasts.</title>
        <authorList>
            <consortium name="DOE Joint Genome Institute"/>
            <person name="Riley R."/>
            <person name="Haridas S."/>
            <person name="Wolfe K.H."/>
            <person name="Lopes M.R."/>
            <person name="Hittinger C.T."/>
            <person name="Goker M."/>
            <person name="Salamov A."/>
            <person name="Wisecaver J."/>
            <person name="Long T.M."/>
            <person name="Aerts A.L."/>
            <person name="Barry K."/>
            <person name="Choi C."/>
            <person name="Clum A."/>
            <person name="Coughlan A.Y."/>
            <person name="Deshpande S."/>
            <person name="Douglass A.P."/>
            <person name="Hanson S.J."/>
            <person name="Klenk H.-P."/>
            <person name="Labutti K."/>
            <person name="Lapidus A."/>
            <person name="Lindquist E."/>
            <person name="Lipzen A."/>
            <person name="Meier-Kolthoff J.P."/>
            <person name="Ohm R.A."/>
            <person name="Otillar R.P."/>
            <person name="Pangilinan J."/>
            <person name="Peng Y."/>
            <person name="Rokas A."/>
            <person name="Rosa C.A."/>
            <person name="Scheuner C."/>
            <person name="Sibirny A.A."/>
            <person name="Slot J.C."/>
            <person name="Stielow J.B."/>
            <person name="Sun H."/>
            <person name="Kurtzman C.P."/>
            <person name="Blackwell M."/>
            <person name="Grigoriev I.V."/>
            <person name="Jeffries T.W."/>
        </authorList>
    </citation>
    <scope>NUCLEOTIDE SEQUENCE [LARGE SCALE GENOMIC DNA]</scope>
    <source>
        <strain evidence="4">NRRL YB-2248</strain>
    </source>
</reference>
<evidence type="ECO:0000313" key="3">
    <source>
        <dbReference type="EMBL" id="ODV84717.1"/>
    </source>
</evidence>
<name>A0A1E4SYZ4_9ASCO</name>
<dbReference type="Proteomes" id="UP000094801">
    <property type="component" value="Unassembled WGS sequence"/>
</dbReference>
<gene>
    <name evidence="3" type="ORF">CANARDRAFT_176555</name>
</gene>
<proteinExistence type="predicted"/>
<keyword evidence="1" id="KW-0175">Coiled coil</keyword>
<dbReference type="AlphaFoldDB" id="A0A1E4SYZ4"/>
<feature type="region of interest" description="Disordered" evidence="2">
    <location>
        <begin position="157"/>
        <end position="182"/>
    </location>
</feature>
<feature type="coiled-coil region" evidence="1">
    <location>
        <begin position="310"/>
        <end position="337"/>
    </location>
</feature>
<protein>
    <submittedName>
        <fullName evidence="3">Uncharacterized protein</fullName>
    </submittedName>
</protein>
<evidence type="ECO:0000313" key="4">
    <source>
        <dbReference type="Proteomes" id="UP000094801"/>
    </source>
</evidence>
<dbReference type="EMBL" id="KV453855">
    <property type="protein sequence ID" value="ODV84717.1"/>
    <property type="molecule type" value="Genomic_DNA"/>
</dbReference>
<dbReference type="InterPro" id="IPR007224">
    <property type="entry name" value="TIF_Rrn11"/>
</dbReference>
<evidence type="ECO:0000256" key="1">
    <source>
        <dbReference type="SAM" id="Coils"/>
    </source>
</evidence>
<dbReference type="GO" id="GO:0001164">
    <property type="term" value="F:RNA polymerase I core promoter sequence-specific DNA binding"/>
    <property type="evidence" value="ECO:0007669"/>
    <property type="project" value="InterPro"/>
</dbReference>
<feature type="region of interest" description="Disordered" evidence="2">
    <location>
        <begin position="342"/>
        <end position="377"/>
    </location>
</feature>
<accession>A0A1E4SYZ4</accession>
<feature type="compositionally biased region" description="Acidic residues" evidence="2">
    <location>
        <begin position="360"/>
        <end position="370"/>
    </location>
</feature>
<dbReference type="OrthoDB" id="2159786at2759"/>
<evidence type="ECO:0000256" key="2">
    <source>
        <dbReference type="SAM" id="MobiDB-lite"/>
    </source>
</evidence>
<dbReference type="GO" id="GO:0001181">
    <property type="term" value="F:RNA polymerase I general transcription initiation factor activity"/>
    <property type="evidence" value="ECO:0007669"/>
    <property type="project" value="InterPro"/>
</dbReference>
<sequence length="377" mass="43693">MYQCNTLTHLIYINILKKDWLFVYRAFCLLCKSRLFDDRSTWGIGIECLKNLNELEFIEILKNSTKLSELELKTLIDIPYFSMSKNPVLASIGYKCDKIPFQLIKNAILSKDRIYHVKFFKYLNYMHSNYLPLILLPRFNYPHQFVDDLLNVPEHEQVENKNGDSNSTSDSESSDSDHDINNDIDNAIEEEELLKALKRRGRFPKYLAPLFALSSRTHVPAYTQTLLWNYIISGQFLQFKDMISSLILTRPYSYDPMIQYMVGLNTYMEVLYIYTKLKSSDDGMTDEIELDKALKSVDVCKDEFKKVLELDSELIDLKDVLNQVDKLKERIIDLKSMDVNGRTRKKRKVESASASATSSEDSDSDSDSDSDTSHESS</sequence>
<organism evidence="3 4">
    <name type="scientific">[Candida] arabinofermentans NRRL YB-2248</name>
    <dbReference type="NCBI Taxonomy" id="983967"/>
    <lineage>
        <taxon>Eukaryota</taxon>
        <taxon>Fungi</taxon>
        <taxon>Dikarya</taxon>
        <taxon>Ascomycota</taxon>
        <taxon>Saccharomycotina</taxon>
        <taxon>Pichiomycetes</taxon>
        <taxon>Pichiales</taxon>
        <taxon>Pichiaceae</taxon>
        <taxon>Ogataea</taxon>
        <taxon>Ogataea/Candida clade</taxon>
    </lineage>
</organism>